<dbReference type="InterPro" id="IPR001854">
    <property type="entry name" value="Ribosomal_uL29"/>
</dbReference>
<organism evidence="7 8">
    <name type="scientific">Limisphaera ngatamarikiensis</name>
    <dbReference type="NCBI Taxonomy" id="1324935"/>
    <lineage>
        <taxon>Bacteria</taxon>
        <taxon>Pseudomonadati</taxon>
        <taxon>Verrucomicrobiota</taxon>
        <taxon>Verrucomicrobiia</taxon>
        <taxon>Limisphaerales</taxon>
        <taxon>Limisphaeraceae</taxon>
        <taxon>Limisphaera</taxon>
    </lineage>
</organism>
<dbReference type="Pfam" id="PF00831">
    <property type="entry name" value="Ribosomal_L29"/>
    <property type="match status" value="1"/>
</dbReference>
<keyword evidence="8" id="KW-1185">Reference proteome</keyword>
<keyword evidence="3 5" id="KW-0687">Ribonucleoprotein</keyword>
<dbReference type="GO" id="GO:0003735">
    <property type="term" value="F:structural constituent of ribosome"/>
    <property type="evidence" value="ECO:0007669"/>
    <property type="project" value="InterPro"/>
</dbReference>
<dbReference type="GO" id="GO:0005840">
    <property type="term" value="C:ribosome"/>
    <property type="evidence" value="ECO:0007669"/>
    <property type="project" value="UniProtKB-KW"/>
</dbReference>
<dbReference type="Gene3D" id="1.10.287.310">
    <property type="match status" value="1"/>
</dbReference>
<dbReference type="GO" id="GO:1990904">
    <property type="term" value="C:ribonucleoprotein complex"/>
    <property type="evidence" value="ECO:0007669"/>
    <property type="project" value="UniProtKB-KW"/>
</dbReference>
<gene>
    <name evidence="5 7" type="primary">rpmC</name>
    <name evidence="7" type="ORF">G4L39_11765</name>
</gene>
<reference evidence="7 8" key="1">
    <citation type="submission" date="2020-02" db="EMBL/GenBank/DDBJ databases">
        <title>Draft genome sequence of Limisphaera ngatamarikiensis NGM72.4T, a thermophilic Verrucomicrobia grouped in subdivision 3.</title>
        <authorList>
            <person name="Carere C.R."/>
            <person name="Steen J."/>
            <person name="Hugenholtz P."/>
            <person name="Stott M.B."/>
        </authorList>
    </citation>
    <scope>NUCLEOTIDE SEQUENCE [LARGE SCALE GENOMIC DNA]</scope>
    <source>
        <strain evidence="7 8">NGM72.4</strain>
    </source>
</reference>
<name>A0A6M1RZ75_9BACT</name>
<evidence type="ECO:0000256" key="5">
    <source>
        <dbReference type="HAMAP-Rule" id="MF_00374"/>
    </source>
</evidence>
<feature type="coiled-coil region" evidence="6">
    <location>
        <begin position="7"/>
        <end position="66"/>
    </location>
</feature>
<protein>
    <recommendedName>
        <fullName evidence="4 5">Large ribosomal subunit protein uL29</fullName>
    </recommendedName>
</protein>
<dbReference type="Proteomes" id="UP000477311">
    <property type="component" value="Unassembled WGS sequence"/>
</dbReference>
<dbReference type="AlphaFoldDB" id="A0A6M1RZ75"/>
<dbReference type="EMBL" id="JAAKYA010000079">
    <property type="protein sequence ID" value="NGO40062.1"/>
    <property type="molecule type" value="Genomic_DNA"/>
</dbReference>
<dbReference type="CDD" id="cd00427">
    <property type="entry name" value="Ribosomal_L29_HIP"/>
    <property type="match status" value="1"/>
</dbReference>
<evidence type="ECO:0000256" key="4">
    <source>
        <dbReference type="ARBA" id="ARBA00035204"/>
    </source>
</evidence>
<evidence type="ECO:0000256" key="1">
    <source>
        <dbReference type="ARBA" id="ARBA00009254"/>
    </source>
</evidence>
<dbReference type="InterPro" id="IPR018254">
    <property type="entry name" value="Ribosomal_uL29_CS"/>
</dbReference>
<dbReference type="InterPro" id="IPR036049">
    <property type="entry name" value="Ribosomal_uL29_sf"/>
</dbReference>
<dbReference type="SUPFAM" id="SSF46561">
    <property type="entry name" value="Ribosomal protein L29 (L29p)"/>
    <property type="match status" value="1"/>
</dbReference>
<dbReference type="RefSeq" id="WP_165108378.1">
    <property type="nucleotide sequence ID" value="NZ_JAAKYA010000079.1"/>
</dbReference>
<dbReference type="GO" id="GO:0006412">
    <property type="term" value="P:translation"/>
    <property type="evidence" value="ECO:0007669"/>
    <property type="project" value="UniProtKB-UniRule"/>
</dbReference>
<comment type="similarity">
    <text evidence="1 5">Belongs to the universal ribosomal protein uL29 family.</text>
</comment>
<proteinExistence type="inferred from homology"/>
<evidence type="ECO:0000256" key="3">
    <source>
        <dbReference type="ARBA" id="ARBA00023274"/>
    </source>
</evidence>
<evidence type="ECO:0000256" key="6">
    <source>
        <dbReference type="SAM" id="Coils"/>
    </source>
</evidence>
<keyword evidence="2 5" id="KW-0689">Ribosomal protein</keyword>
<dbReference type="PROSITE" id="PS00579">
    <property type="entry name" value="RIBOSOMAL_L29"/>
    <property type="match status" value="1"/>
</dbReference>
<evidence type="ECO:0000256" key="2">
    <source>
        <dbReference type="ARBA" id="ARBA00022980"/>
    </source>
</evidence>
<evidence type="ECO:0000313" key="8">
    <source>
        <dbReference type="Proteomes" id="UP000477311"/>
    </source>
</evidence>
<evidence type="ECO:0000313" key="7">
    <source>
        <dbReference type="EMBL" id="NGO40062.1"/>
    </source>
</evidence>
<accession>A0A6M1RZ75</accession>
<keyword evidence="6" id="KW-0175">Coiled coil</keyword>
<dbReference type="NCBIfam" id="TIGR00012">
    <property type="entry name" value="L29"/>
    <property type="match status" value="1"/>
</dbReference>
<dbReference type="HAMAP" id="MF_00374">
    <property type="entry name" value="Ribosomal_uL29"/>
    <property type="match status" value="1"/>
</dbReference>
<comment type="caution">
    <text evidence="7">The sequence shown here is derived from an EMBL/GenBank/DDBJ whole genome shotgun (WGS) entry which is preliminary data.</text>
</comment>
<sequence>MKRDEWRKVQEMTMPELQARLRELRQELFNLRLQKATAQLEKPSRLRLLRRDIARLETRLTQLRRQAK</sequence>